<dbReference type="InterPro" id="IPR031569">
    <property type="entry name" value="ApeC"/>
</dbReference>
<evidence type="ECO:0000256" key="1">
    <source>
        <dbReference type="SAM" id="SignalP"/>
    </source>
</evidence>
<name>A0AAE0Y0L7_9GAST</name>
<evidence type="ECO:0000313" key="4">
    <source>
        <dbReference type="Proteomes" id="UP001283361"/>
    </source>
</evidence>
<dbReference type="AlphaFoldDB" id="A0AAE0Y0L7"/>
<dbReference type="PANTHER" id="PTHR19324">
    <property type="entry name" value="PERFORIN-LIKE PROTEIN 1"/>
    <property type="match status" value="1"/>
</dbReference>
<evidence type="ECO:0000313" key="3">
    <source>
        <dbReference type="EMBL" id="KAK3728230.1"/>
    </source>
</evidence>
<accession>A0AAE0Y0L7</accession>
<reference evidence="3" key="1">
    <citation type="journal article" date="2023" name="G3 (Bethesda)">
        <title>A reference genome for the long-term kleptoplast-retaining sea slug Elysia crispata morphotype clarki.</title>
        <authorList>
            <person name="Eastman K.E."/>
            <person name="Pendleton A.L."/>
            <person name="Shaikh M.A."/>
            <person name="Suttiyut T."/>
            <person name="Ogas R."/>
            <person name="Tomko P."/>
            <person name="Gavelis G."/>
            <person name="Widhalm J.R."/>
            <person name="Wisecaver J.H."/>
        </authorList>
    </citation>
    <scope>NUCLEOTIDE SEQUENCE</scope>
    <source>
        <strain evidence="3">ECLA1</strain>
    </source>
</reference>
<organism evidence="3 4">
    <name type="scientific">Elysia crispata</name>
    <name type="common">lettuce slug</name>
    <dbReference type="NCBI Taxonomy" id="231223"/>
    <lineage>
        <taxon>Eukaryota</taxon>
        <taxon>Metazoa</taxon>
        <taxon>Spiralia</taxon>
        <taxon>Lophotrochozoa</taxon>
        <taxon>Mollusca</taxon>
        <taxon>Gastropoda</taxon>
        <taxon>Heterobranchia</taxon>
        <taxon>Euthyneura</taxon>
        <taxon>Panpulmonata</taxon>
        <taxon>Sacoglossa</taxon>
        <taxon>Placobranchoidea</taxon>
        <taxon>Plakobranchidae</taxon>
        <taxon>Elysia</taxon>
    </lineage>
</organism>
<dbReference type="EMBL" id="JAWDGP010007196">
    <property type="protein sequence ID" value="KAK3728230.1"/>
    <property type="molecule type" value="Genomic_DNA"/>
</dbReference>
<keyword evidence="4" id="KW-1185">Reference proteome</keyword>
<dbReference type="Pfam" id="PF16977">
    <property type="entry name" value="ApeC"/>
    <property type="match status" value="1"/>
</dbReference>
<feature type="chain" id="PRO_5042265575" description="Apextrin C-terminal domain-containing protein" evidence="1">
    <location>
        <begin position="22"/>
        <end position="412"/>
    </location>
</feature>
<gene>
    <name evidence="3" type="ORF">RRG08_017524</name>
</gene>
<protein>
    <recommendedName>
        <fullName evidence="2">Apextrin C-terminal domain-containing protein</fullName>
    </recommendedName>
</protein>
<sequence>MIRHRLFVSFLIFLVSHLCLALPVQDVSHSEMPFRLTVTPEFVSRHTTNNMTLRCERNLSVQTKMVEISRIRILKQSASGWDLIAEKRDNVDFPTVTRAAVASANISGDITNVFLQATWDNIENDSFGVFTCYAMGFDVKAYPVTESSAEIDVHETQSLVAHAGGLSNATHSKLEDLVKWNSAEISELKRNLNRVNIFLDSLTQWPGGYYALLQPKTGCPVDLAFFGGTHKFHKIHTESQSSSDKSDIYSSVFSSKTLSSQGNNNFFNLEFCEVTRQFNKSNWPQGSFCIHKVHHYSCPSGFTDGRVYIDTENIDFSGDARNNVADTVHDPYFYFCCQDGGPASEPIQLPTSSPFLLYRYGGECQSIQGMSVSEEFIQINTELYRNDDSVYVTHPDVDRPGSVIKFHLCYYK</sequence>
<dbReference type="PANTHER" id="PTHR19324:SF33">
    <property type="entry name" value="MUCIN-5AC"/>
    <property type="match status" value="1"/>
</dbReference>
<proteinExistence type="predicted"/>
<evidence type="ECO:0000259" key="2">
    <source>
        <dbReference type="Pfam" id="PF16977"/>
    </source>
</evidence>
<keyword evidence="1" id="KW-0732">Signal</keyword>
<feature type="domain" description="Apextrin C-terminal" evidence="2">
    <location>
        <begin position="205"/>
        <end position="411"/>
    </location>
</feature>
<dbReference type="Proteomes" id="UP001283361">
    <property type="component" value="Unassembled WGS sequence"/>
</dbReference>
<feature type="signal peptide" evidence="1">
    <location>
        <begin position="1"/>
        <end position="21"/>
    </location>
</feature>
<comment type="caution">
    <text evidence="3">The sequence shown here is derived from an EMBL/GenBank/DDBJ whole genome shotgun (WGS) entry which is preliminary data.</text>
</comment>